<reference evidence="1" key="1">
    <citation type="submission" date="2021-02" db="EMBL/GenBank/DDBJ databases">
        <authorList>
            <person name="Dougan E. K."/>
            <person name="Rhodes N."/>
            <person name="Thang M."/>
            <person name="Chan C."/>
        </authorList>
    </citation>
    <scope>NUCLEOTIDE SEQUENCE</scope>
</reference>
<dbReference type="Proteomes" id="UP000601435">
    <property type="component" value="Unassembled WGS sequence"/>
</dbReference>
<feature type="non-terminal residue" evidence="1">
    <location>
        <position position="1"/>
    </location>
</feature>
<name>A0A813B167_9DINO</name>
<accession>A0A813B167</accession>
<gene>
    <name evidence="1" type="ORF">SNEC2469_LOCUS29490</name>
</gene>
<organism evidence="1 2">
    <name type="scientific">Symbiodinium necroappetens</name>
    <dbReference type="NCBI Taxonomy" id="1628268"/>
    <lineage>
        <taxon>Eukaryota</taxon>
        <taxon>Sar</taxon>
        <taxon>Alveolata</taxon>
        <taxon>Dinophyceae</taxon>
        <taxon>Suessiales</taxon>
        <taxon>Symbiodiniaceae</taxon>
        <taxon>Symbiodinium</taxon>
    </lineage>
</organism>
<evidence type="ECO:0000313" key="2">
    <source>
        <dbReference type="Proteomes" id="UP000601435"/>
    </source>
</evidence>
<dbReference type="EMBL" id="CAJNJA010066420">
    <property type="protein sequence ID" value="CAE7889119.1"/>
    <property type="molecule type" value="Genomic_DNA"/>
</dbReference>
<dbReference type="AlphaFoldDB" id="A0A813B167"/>
<dbReference type="OrthoDB" id="428620at2759"/>
<evidence type="ECO:0000313" key="1">
    <source>
        <dbReference type="EMBL" id="CAE7889119.1"/>
    </source>
</evidence>
<proteinExistence type="predicted"/>
<keyword evidence="2" id="KW-1185">Reference proteome</keyword>
<comment type="caution">
    <text evidence="1">The sequence shown here is derived from an EMBL/GenBank/DDBJ whole genome shotgun (WGS) entry which is preliminary data.</text>
</comment>
<sequence>GGALNLTFGAVRCVKGWTRASCVAWILCCLVEVALDMSEIKQNFRNMALSFRGMERQPPTILQMALRFSRVMELQATTVTGSTEARLEAAIEQFNKGSDLNVKHSLDDDKKRSILNILTGTTKETRDIMAIHLNFYKWRESALSTEQMKSSRWLLGATRKNTAEAVKPHLVVKARGQEMLMALHIRQFEKGGRRLKASARTKLRLSPPDFEKLVDYATLMDSVREASKLLKSDPEID</sequence>
<protein>
    <submittedName>
        <fullName evidence="1">Uncharacterized protein</fullName>
    </submittedName>
</protein>
<feature type="non-terminal residue" evidence="1">
    <location>
        <position position="237"/>
    </location>
</feature>